<dbReference type="AlphaFoldDB" id="L1IIR1"/>
<reference evidence="1 3" key="1">
    <citation type="journal article" date="2012" name="Nature">
        <title>Algal genomes reveal evolutionary mosaicism and the fate of nucleomorphs.</title>
        <authorList>
            <consortium name="DOE Joint Genome Institute"/>
            <person name="Curtis B.A."/>
            <person name="Tanifuji G."/>
            <person name="Burki F."/>
            <person name="Gruber A."/>
            <person name="Irimia M."/>
            <person name="Maruyama S."/>
            <person name="Arias M.C."/>
            <person name="Ball S.G."/>
            <person name="Gile G.H."/>
            <person name="Hirakawa Y."/>
            <person name="Hopkins J.F."/>
            <person name="Kuo A."/>
            <person name="Rensing S.A."/>
            <person name="Schmutz J."/>
            <person name="Symeonidi A."/>
            <person name="Elias M."/>
            <person name="Eveleigh R.J."/>
            <person name="Herman E.K."/>
            <person name="Klute M.J."/>
            <person name="Nakayama T."/>
            <person name="Obornik M."/>
            <person name="Reyes-Prieto A."/>
            <person name="Armbrust E.V."/>
            <person name="Aves S.J."/>
            <person name="Beiko R.G."/>
            <person name="Coutinho P."/>
            <person name="Dacks J.B."/>
            <person name="Durnford D.G."/>
            <person name="Fast N.M."/>
            <person name="Green B.R."/>
            <person name="Grisdale C.J."/>
            <person name="Hempel F."/>
            <person name="Henrissat B."/>
            <person name="Hoppner M.P."/>
            <person name="Ishida K."/>
            <person name="Kim E."/>
            <person name="Koreny L."/>
            <person name="Kroth P.G."/>
            <person name="Liu Y."/>
            <person name="Malik S.B."/>
            <person name="Maier U.G."/>
            <person name="McRose D."/>
            <person name="Mock T."/>
            <person name="Neilson J.A."/>
            <person name="Onodera N.T."/>
            <person name="Poole A.M."/>
            <person name="Pritham E.J."/>
            <person name="Richards T.A."/>
            <person name="Rocap G."/>
            <person name="Roy S.W."/>
            <person name="Sarai C."/>
            <person name="Schaack S."/>
            <person name="Shirato S."/>
            <person name="Slamovits C.H."/>
            <person name="Spencer D.F."/>
            <person name="Suzuki S."/>
            <person name="Worden A.Z."/>
            <person name="Zauner S."/>
            <person name="Barry K."/>
            <person name="Bell C."/>
            <person name="Bharti A.K."/>
            <person name="Crow J.A."/>
            <person name="Grimwood J."/>
            <person name="Kramer R."/>
            <person name="Lindquist E."/>
            <person name="Lucas S."/>
            <person name="Salamov A."/>
            <person name="McFadden G.I."/>
            <person name="Lane C.E."/>
            <person name="Keeling P.J."/>
            <person name="Gray M.W."/>
            <person name="Grigoriev I.V."/>
            <person name="Archibald J.M."/>
        </authorList>
    </citation>
    <scope>NUCLEOTIDE SEQUENCE</scope>
    <source>
        <strain evidence="1 3">CCMP2712</strain>
    </source>
</reference>
<dbReference type="STRING" id="905079.L1IIR1"/>
<dbReference type="eggNOG" id="ENOG502ST2N">
    <property type="taxonomic scope" value="Eukaryota"/>
</dbReference>
<keyword evidence="3" id="KW-1185">Reference proteome</keyword>
<dbReference type="GeneID" id="17292714"/>
<reference evidence="3" key="2">
    <citation type="submission" date="2012-11" db="EMBL/GenBank/DDBJ databases">
        <authorList>
            <person name="Kuo A."/>
            <person name="Curtis B.A."/>
            <person name="Tanifuji G."/>
            <person name="Burki F."/>
            <person name="Gruber A."/>
            <person name="Irimia M."/>
            <person name="Maruyama S."/>
            <person name="Arias M.C."/>
            <person name="Ball S.G."/>
            <person name="Gile G.H."/>
            <person name="Hirakawa Y."/>
            <person name="Hopkins J.F."/>
            <person name="Rensing S.A."/>
            <person name="Schmutz J."/>
            <person name="Symeonidi A."/>
            <person name="Elias M."/>
            <person name="Eveleigh R.J."/>
            <person name="Herman E.K."/>
            <person name="Klute M.J."/>
            <person name="Nakayama T."/>
            <person name="Obornik M."/>
            <person name="Reyes-Prieto A."/>
            <person name="Armbrust E.V."/>
            <person name="Aves S.J."/>
            <person name="Beiko R.G."/>
            <person name="Coutinho P."/>
            <person name="Dacks J.B."/>
            <person name="Durnford D.G."/>
            <person name="Fast N.M."/>
            <person name="Green B.R."/>
            <person name="Grisdale C."/>
            <person name="Hempe F."/>
            <person name="Henrissat B."/>
            <person name="Hoppner M.P."/>
            <person name="Ishida K.-I."/>
            <person name="Kim E."/>
            <person name="Koreny L."/>
            <person name="Kroth P.G."/>
            <person name="Liu Y."/>
            <person name="Malik S.-B."/>
            <person name="Maier U.G."/>
            <person name="McRose D."/>
            <person name="Mock T."/>
            <person name="Neilson J.A."/>
            <person name="Onodera N.T."/>
            <person name="Poole A.M."/>
            <person name="Pritham E.J."/>
            <person name="Richards T.A."/>
            <person name="Rocap G."/>
            <person name="Roy S.W."/>
            <person name="Sarai C."/>
            <person name="Schaack S."/>
            <person name="Shirato S."/>
            <person name="Slamovits C.H."/>
            <person name="Spencer D.F."/>
            <person name="Suzuki S."/>
            <person name="Worden A.Z."/>
            <person name="Zauner S."/>
            <person name="Barry K."/>
            <person name="Bell C."/>
            <person name="Bharti A.K."/>
            <person name="Crow J.A."/>
            <person name="Grimwood J."/>
            <person name="Kramer R."/>
            <person name="Lindquist E."/>
            <person name="Lucas S."/>
            <person name="Salamov A."/>
            <person name="McFadden G.I."/>
            <person name="Lane C.E."/>
            <person name="Keeling P.J."/>
            <person name="Gray M.W."/>
            <person name="Grigoriev I.V."/>
            <person name="Archibald J.M."/>
        </authorList>
    </citation>
    <scope>NUCLEOTIDE SEQUENCE</scope>
    <source>
        <strain evidence="3">CCMP2712</strain>
    </source>
</reference>
<dbReference type="InterPro" id="IPR011010">
    <property type="entry name" value="DNA_brk_join_enz"/>
</dbReference>
<dbReference type="KEGG" id="gtt:GUITHDRAFT_79195"/>
<sequence>MEFFEDALKIYIIHQKNDQGGERQRDVKHIYANPLNPDICPLLALGIYWCCFGMNDNGHGKLFPGNNQFDRFSKIINRFRNNENLKDAFKFLGIDIQNIGSHSVRKGIVHGYVSPRIQRLMLCKGSATYCSGGSPDGPSYVPLSNR</sequence>
<evidence type="ECO:0000313" key="2">
    <source>
        <dbReference type="EnsemblProtists" id="EKX35987"/>
    </source>
</evidence>
<evidence type="ECO:0000313" key="3">
    <source>
        <dbReference type="Proteomes" id="UP000011087"/>
    </source>
</evidence>
<dbReference type="EMBL" id="JH993081">
    <property type="protein sequence ID" value="EKX35987.1"/>
    <property type="molecule type" value="Genomic_DNA"/>
</dbReference>
<protein>
    <recommendedName>
        <fullName evidence="4">Tyr recombinase domain-containing protein</fullName>
    </recommendedName>
</protein>
<dbReference type="SUPFAM" id="SSF56349">
    <property type="entry name" value="DNA breaking-rejoining enzymes"/>
    <property type="match status" value="1"/>
</dbReference>
<evidence type="ECO:0008006" key="4">
    <source>
        <dbReference type="Google" id="ProtNLM"/>
    </source>
</evidence>
<organism evidence="1">
    <name type="scientific">Guillardia theta (strain CCMP2712)</name>
    <name type="common">Cryptophyte</name>
    <dbReference type="NCBI Taxonomy" id="905079"/>
    <lineage>
        <taxon>Eukaryota</taxon>
        <taxon>Cryptophyceae</taxon>
        <taxon>Pyrenomonadales</taxon>
        <taxon>Geminigeraceae</taxon>
        <taxon>Guillardia</taxon>
    </lineage>
</organism>
<dbReference type="RefSeq" id="XP_005822967.1">
    <property type="nucleotide sequence ID" value="XM_005822910.1"/>
</dbReference>
<proteinExistence type="predicted"/>
<dbReference type="Proteomes" id="UP000011087">
    <property type="component" value="Unassembled WGS sequence"/>
</dbReference>
<evidence type="ECO:0000313" key="1">
    <source>
        <dbReference type="EMBL" id="EKX35987.1"/>
    </source>
</evidence>
<dbReference type="HOGENOM" id="CLU_105295_1_0_1"/>
<dbReference type="PaxDb" id="55529-EKX35987"/>
<name>L1IIR1_GUITC</name>
<reference evidence="2" key="3">
    <citation type="submission" date="2016-03" db="UniProtKB">
        <authorList>
            <consortium name="EnsemblProtists"/>
        </authorList>
    </citation>
    <scope>IDENTIFICATION</scope>
</reference>
<dbReference type="OrthoDB" id="78568at2759"/>
<dbReference type="EnsemblProtists" id="EKX35987">
    <property type="protein sequence ID" value="EKX35987"/>
    <property type="gene ID" value="GUITHDRAFT_79195"/>
</dbReference>
<dbReference type="GO" id="GO:0003677">
    <property type="term" value="F:DNA binding"/>
    <property type="evidence" value="ECO:0007669"/>
    <property type="project" value="InterPro"/>
</dbReference>
<gene>
    <name evidence="1" type="ORF">GUITHDRAFT_79195</name>
</gene>
<accession>L1IIR1</accession>